<dbReference type="Proteomes" id="UP000008810">
    <property type="component" value="Chromosome 3"/>
</dbReference>
<dbReference type="STRING" id="15368.A0A0Q3ID48"/>
<dbReference type="InterPro" id="IPR010399">
    <property type="entry name" value="Tify_dom"/>
</dbReference>
<evidence type="ECO:0000313" key="11">
    <source>
        <dbReference type="Proteomes" id="UP000008810"/>
    </source>
</evidence>
<evidence type="ECO:0000259" key="8">
    <source>
        <dbReference type="PROSITE" id="PS51320"/>
    </source>
</evidence>
<dbReference type="InterPro" id="IPR018467">
    <property type="entry name" value="CCT_CS"/>
</dbReference>
<feature type="domain" description="Tify" evidence="8">
    <location>
        <begin position="268"/>
        <end position="302"/>
    </location>
</feature>
<dbReference type="GO" id="GO:0005634">
    <property type="term" value="C:nucleus"/>
    <property type="evidence" value="ECO:0000318"/>
    <property type="project" value="GO_Central"/>
</dbReference>
<dbReference type="PANTHER" id="PTHR33077:SF90">
    <property type="entry name" value="PROTEIN TIFY 7"/>
    <property type="match status" value="1"/>
</dbReference>
<sequence length="498" mass="52584">MSVGAGANIFSERERDGGKARKVKQAPPAVGAESERGLTEKKFGLSFCWAILELVAAASSSSSSYMERDFLGAIGRKEEEEEESETTACRAESDYPAAQWQFQAKAGAAPAFMSFRAGAGAREDSKEAALDQFSFSGFRQPPPAVPAGDSFDCIKKHHASSPVTMPHHQRQFGLDGQASSNPRQYAAAVHGHCAQGMDPYAVPGHHLQGGSRSFNHPMSFNPGNQMVRVQSLPTAAGSGVPFRNQYFTNNNAVASSKVGVYGGTRDLRNPKAPQMTIFYNGSVNVFDVPVDKARQLMVLASRASIPSPPTVSQRSDLPVSANVKVMVPEVSPARIIVQRPETSVPLVSGISSPITVVSQAVTLPRSTAIPNNDSSGPASAAITSAVPPVAQASSSQPMPQANAAAEAIAPRAVPQARKASLARFLEKRKERVSIVAPYPSSKSPLESNDTLGSSSTPSKSSCTDIALSSNNGEESTSIGLPRNISFGSEKFPSTKLQI</sequence>
<feature type="compositionally biased region" description="Polar residues" evidence="7">
    <location>
        <begin position="462"/>
        <end position="478"/>
    </location>
</feature>
<keyword evidence="11" id="KW-1185">Reference proteome</keyword>
<organism evidence="9">
    <name type="scientific">Brachypodium distachyon</name>
    <name type="common">Purple false brome</name>
    <name type="synonym">Trachynia distachya</name>
    <dbReference type="NCBI Taxonomy" id="15368"/>
    <lineage>
        <taxon>Eukaryota</taxon>
        <taxon>Viridiplantae</taxon>
        <taxon>Streptophyta</taxon>
        <taxon>Embryophyta</taxon>
        <taxon>Tracheophyta</taxon>
        <taxon>Spermatophyta</taxon>
        <taxon>Magnoliopsida</taxon>
        <taxon>Liliopsida</taxon>
        <taxon>Poales</taxon>
        <taxon>Poaceae</taxon>
        <taxon>BOP clade</taxon>
        <taxon>Pooideae</taxon>
        <taxon>Stipodae</taxon>
        <taxon>Brachypodieae</taxon>
        <taxon>Brachypodium</taxon>
    </lineage>
</organism>
<comment type="subcellular location">
    <subcellularLocation>
        <location evidence="6">Nucleus</location>
    </subcellularLocation>
</comment>
<dbReference type="GeneID" id="100821948"/>
<proteinExistence type="inferred from homology"/>
<dbReference type="ExpressionAtlas" id="A0A0Q3ID48">
    <property type="expression patterns" value="baseline and differential"/>
</dbReference>
<dbReference type="GO" id="GO:0009611">
    <property type="term" value="P:response to wounding"/>
    <property type="evidence" value="ECO:0000318"/>
    <property type="project" value="GO_Central"/>
</dbReference>
<keyword evidence="5" id="KW-0804">Transcription</keyword>
<dbReference type="Gramene" id="KQJ98347">
    <property type="protein sequence ID" value="KQJ98347"/>
    <property type="gene ID" value="BRADI_3g36380v3"/>
</dbReference>
<keyword evidence="6" id="KW-0539">Nucleus</keyword>
<comment type="domain">
    <text evidence="6">The jas domain is required for interaction with COI1.</text>
</comment>
<evidence type="ECO:0000256" key="1">
    <source>
        <dbReference type="ARBA" id="ARBA00008614"/>
    </source>
</evidence>
<evidence type="ECO:0000313" key="9">
    <source>
        <dbReference type="EMBL" id="KQJ98347.1"/>
    </source>
</evidence>
<dbReference type="Pfam" id="PF09425">
    <property type="entry name" value="Jas_motif"/>
    <property type="match status" value="1"/>
</dbReference>
<evidence type="ECO:0000256" key="4">
    <source>
        <dbReference type="ARBA" id="ARBA00023015"/>
    </source>
</evidence>
<dbReference type="InterPro" id="IPR040390">
    <property type="entry name" value="TIFY/JAZ"/>
</dbReference>
<dbReference type="AlphaFoldDB" id="A0A0Q3ID48"/>
<reference evidence="9 10" key="1">
    <citation type="journal article" date="2010" name="Nature">
        <title>Genome sequencing and analysis of the model grass Brachypodium distachyon.</title>
        <authorList>
            <consortium name="International Brachypodium Initiative"/>
        </authorList>
    </citation>
    <scope>NUCLEOTIDE SEQUENCE [LARGE SCALE GENOMIC DNA]</scope>
    <source>
        <strain evidence="9 10">Bd21</strain>
    </source>
</reference>
<dbReference type="OrthoDB" id="1939212at2759"/>
<evidence type="ECO:0000313" key="10">
    <source>
        <dbReference type="EnsemblPlants" id="KQJ98347"/>
    </source>
</evidence>
<dbReference type="SMART" id="SM00979">
    <property type="entry name" value="TIFY"/>
    <property type="match status" value="1"/>
</dbReference>
<dbReference type="Pfam" id="PF06200">
    <property type="entry name" value="tify"/>
    <property type="match status" value="1"/>
</dbReference>
<dbReference type="GO" id="GO:2000022">
    <property type="term" value="P:regulation of jasmonic acid mediated signaling pathway"/>
    <property type="evidence" value="ECO:0000318"/>
    <property type="project" value="GO_Central"/>
</dbReference>
<evidence type="ECO:0000256" key="5">
    <source>
        <dbReference type="ARBA" id="ARBA00023163"/>
    </source>
</evidence>
<feature type="compositionally biased region" description="Polar residues" evidence="7">
    <location>
        <begin position="440"/>
        <end position="452"/>
    </location>
</feature>
<dbReference type="PANTHER" id="PTHR33077">
    <property type="entry name" value="PROTEIN TIFY 4A-RELATED-RELATED"/>
    <property type="match status" value="1"/>
</dbReference>
<reference evidence="9" key="2">
    <citation type="submission" date="2017-06" db="EMBL/GenBank/DDBJ databases">
        <title>WGS assembly of Brachypodium distachyon.</title>
        <authorList>
            <consortium name="The International Brachypodium Initiative"/>
            <person name="Lucas S."/>
            <person name="Harmon-Smith M."/>
            <person name="Lail K."/>
            <person name="Tice H."/>
            <person name="Grimwood J."/>
            <person name="Bruce D."/>
            <person name="Barry K."/>
            <person name="Shu S."/>
            <person name="Lindquist E."/>
            <person name="Wang M."/>
            <person name="Pitluck S."/>
            <person name="Vogel J.P."/>
            <person name="Garvin D.F."/>
            <person name="Mockler T.C."/>
            <person name="Schmutz J."/>
            <person name="Rokhsar D."/>
            <person name="Bevan M.W."/>
        </authorList>
    </citation>
    <scope>NUCLEOTIDE SEQUENCE</scope>
    <source>
        <strain evidence="9">Bd21</strain>
    </source>
</reference>
<dbReference type="RefSeq" id="XP_003574502.2">
    <property type="nucleotide sequence ID" value="XM_003574454.4"/>
</dbReference>
<accession>A0A0Q3ID48</accession>
<dbReference type="PROSITE" id="PS51320">
    <property type="entry name" value="TIFY"/>
    <property type="match status" value="1"/>
</dbReference>
<dbReference type="EnsemblPlants" id="KQJ98347">
    <property type="protein sequence ID" value="KQJ98347"/>
    <property type="gene ID" value="BRADI_3g36380v3"/>
</dbReference>
<feature type="region of interest" description="Disordered" evidence="7">
    <location>
        <begin position="387"/>
        <end position="412"/>
    </location>
</feature>
<evidence type="ECO:0000256" key="3">
    <source>
        <dbReference type="ARBA" id="ARBA00022843"/>
    </source>
</evidence>
<reference evidence="10" key="3">
    <citation type="submission" date="2018-08" db="UniProtKB">
        <authorList>
            <consortium name="EnsemblPlants"/>
        </authorList>
    </citation>
    <scope>IDENTIFICATION</scope>
    <source>
        <strain evidence="10">cv. Bd21</strain>
    </source>
</reference>
<evidence type="ECO:0000256" key="6">
    <source>
        <dbReference type="RuleBase" id="RU369065"/>
    </source>
</evidence>
<evidence type="ECO:0000256" key="7">
    <source>
        <dbReference type="SAM" id="MobiDB-lite"/>
    </source>
</evidence>
<feature type="region of interest" description="Disordered" evidence="7">
    <location>
        <begin position="438"/>
        <end position="498"/>
    </location>
</feature>
<feature type="region of interest" description="Disordered" evidence="7">
    <location>
        <begin position="1"/>
        <end position="36"/>
    </location>
</feature>
<gene>
    <name evidence="10" type="primary">LOC100821948</name>
    <name evidence="9" type="ORF">BRADI_3g36380v3</name>
</gene>
<evidence type="ECO:0000256" key="2">
    <source>
        <dbReference type="ARBA" id="ARBA00022819"/>
    </source>
</evidence>
<name>A0A0Q3ID48_BRADI</name>
<dbReference type="EMBL" id="CM000882">
    <property type="protein sequence ID" value="KQJ98347.1"/>
    <property type="molecule type" value="Genomic_DNA"/>
</dbReference>
<dbReference type="KEGG" id="bdi:100821948"/>
<protein>
    <recommendedName>
        <fullName evidence="6">Protein TIFY</fullName>
    </recommendedName>
    <alternativeName>
        <fullName evidence="6">Jasmonate ZIM domain-containing protein</fullName>
    </alternativeName>
</protein>
<comment type="function">
    <text evidence="6">Repressor of jasmonate responses.</text>
</comment>
<comment type="similarity">
    <text evidence="1 6">Belongs to the TIFY/JAZ family.</text>
</comment>
<keyword evidence="4" id="KW-0805">Transcription regulation</keyword>
<dbReference type="FunCoup" id="A0A0Q3ID48">
    <property type="interactions" value="847"/>
</dbReference>
<keyword evidence="3" id="KW-0832">Ubl conjugation</keyword>
<keyword evidence="2 6" id="KW-1184">Jasmonic acid signaling pathway</keyword>
<dbReference type="GO" id="GO:0031347">
    <property type="term" value="P:regulation of defense response"/>
    <property type="evidence" value="ECO:0000318"/>
    <property type="project" value="GO_Central"/>
</dbReference>